<proteinExistence type="predicted"/>
<reference evidence="1" key="1">
    <citation type="submission" date="2020-10" db="EMBL/GenBank/DDBJ databases">
        <authorList>
            <person name="Gilroy R."/>
        </authorList>
    </citation>
    <scope>NUCLEOTIDE SEQUENCE</scope>
    <source>
        <strain evidence="1">CHK147-3167</strain>
    </source>
</reference>
<reference evidence="1" key="2">
    <citation type="journal article" date="2021" name="PeerJ">
        <title>Extensive microbial diversity within the chicken gut microbiome revealed by metagenomics and culture.</title>
        <authorList>
            <person name="Gilroy R."/>
            <person name="Ravi A."/>
            <person name="Getino M."/>
            <person name="Pursley I."/>
            <person name="Horton D.L."/>
            <person name="Alikhan N.F."/>
            <person name="Baker D."/>
            <person name="Gharbi K."/>
            <person name="Hall N."/>
            <person name="Watson M."/>
            <person name="Adriaenssens E.M."/>
            <person name="Foster-Nyarko E."/>
            <person name="Jarju S."/>
            <person name="Secka A."/>
            <person name="Antonio M."/>
            <person name="Oren A."/>
            <person name="Chaudhuri R.R."/>
            <person name="La Ragione R."/>
            <person name="Hildebrand F."/>
            <person name="Pallen M.J."/>
        </authorList>
    </citation>
    <scope>NUCLEOTIDE SEQUENCE</scope>
    <source>
        <strain evidence="1">CHK147-3167</strain>
    </source>
</reference>
<accession>A0A9D1CYV4</accession>
<sequence>MKKNLESVLELLNYQVVMNEGNVVLINMVNGNIMPAKMRKDGCCLYSLGSKLVIVWHDDEVTAIDIINDDKTINFCYEDGYLNLSCESSSDNGDYLARLSLNNETIQADLKANNYDTYVGYTDGKLASDLEKTNLEYVGFNGKNYDTIFLEAFGKDAFLMRNSLEDTEITTSKWAVNYGRSFILSDDIRNHIGKVFKEFEREVPGITDLLAKKFVMTGLWRDVYKAFENSEMKTNIKKMGKNLVKDKKH</sequence>
<dbReference type="EMBL" id="DVFV01000128">
    <property type="protein sequence ID" value="HIQ91443.1"/>
    <property type="molecule type" value="Genomic_DNA"/>
</dbReference>
<protein>
    <submittedName>
        <fullName evidence="1">Uncharacterized protein</fullName>
    </submittedName>
</protein>
<name>A0A9D1CYV4_9FIRM</name>
<evidence type="ECO:0000313" key="1">
    <source>
        <dbReference type="EMBL" id="HIQ91443.1"/>
    </source>
</evidence>
<organism evidence="1 2">
    <name type="scientific">Candidatus Coprosoma intestinipullorum</name>
    <dbReference type="NCBI Taxonomy" id="2840752"/>
    <lineage>
        <taxon>Bacteria</taxon>
        <taxon>Bacillati</taxon>
        <taxon>Bacillota</taxon>
        <taxon>Bacillota incertae sedis</taxon>
        <taxon>Candidatus Coprosoma</taxon>
    </lineage>
</organism>
<dbReference type="Proteomes" id="UP000886786">
    <property type="component" value="Unassembled WGS sequence"/>
</dbReference>
<gene>
    <name evidence="1" type="ORF">IAB27_07480</name>
</gene>
<evidence type="ECO:0000313" key="2">
    <source>
        <dbReference type="Proteomes" id="UP000886786"/>
    </source>
</evidence>
<comment type="caution">
    <text evidence="1">The sequence shown here is derived from an EMBL/GenBank/DDBJ whole genome shotgun (WGS) entry which is preliminary data.</text>
</comment>
<dbReference type="AlphaFoldDB" id="A0A9D1CYV4"/>